<accession>A0A0R3UQP3</accession>
<evidence type="ECO:0000256" key="1">
    <source>
        <dbReference type="SAM" id="MobiDB-lite"/>
    </source>
</evidence>
<protein>
    <submittedName>
        <fullName evidence="2">Uncharacterized protein</fullName>
    </submittedName>
</protein>
<dbReference type="AlphaFoldDB" id="A0A0R3UQP3"/>
<keyword evidence="3" id="KW-1185">Reference proteome</keyword>
<reference evidence="2 3" key="1">
    <citation type="submission" date="2018-10" db="EMBL/GenBank/DDBJ databases">
        <authorList>
            <consortium name="Pathogen Informatics"/>
        </authorList>
    </citation>
    <scope>NUCLEOTIDE SEQUENCE [LARGE SCALE GENOMIC DNA]</scope>
</reference>
<evidence type="ECO:0000313" key="3">
    <source>
        <dbReference type="Proteomes" id="UP000267029"/>
    </source>
</evidence>
<name>A0A0R3UQP3_MESCO</name>
<feature type="region of interest" description="Disordered" evidence="1">
    <location>
        <begin position="65"/>
        <end position="89"/>
    </location>
</feature>
<organism evidence="2 3">
    <name type="scientific">Mesocestoides corti</name>
    <name type="common">Flatworm</name>
    <dbReference type="NCBI Taxonomy" id="53468"/>
    <lineage>
        <taxon>Eukaryota</taxon>
        <taxon>Metazoa</taxon>
        <taxon>Spiralia</taxon>
        <taxon>Lophotrochozoa</taxon>
        <taxon>Platyhelminthes</taxon>
        <taxon>Cestoda</taxon>
        <taxon>Eucestoda</taxon>
        <taxon>Cyclophyllidea</taxon>
        <taxon>Mesocestoididae</taxon>
        <taxon>Mesocestoides</taxon>
    </lineage>
</organism>
<dbReference type="EMBL" id="UXSR01006058">
    <property type="protein sequence ID" value="VDD84196.1"/>
    <property type="molecule type" value="Genomic_DNA"/>
</dbReference>
<feature type="compositionally biased region" description="Polar residues" evidence="1">
    <location>
        <begin position="75"/>
        <end position="89"/>
    </location>
</feature>
<feature type="compositionally biased region" description="Polar residues" evidence="1">
    <location>
        <begin position="196"/>
        <end position="207"/>
    </location>
</feature>
<dbReference type="Proteomes" id="UP000267029">
    <property type="component" value="Unassembled WGS sequence"/>
</dbReference>
<evidence type="ECO:0000313" key="2">
    <source>
        <dbReference type="EMBL" id="VDD84196.1"/>
    </source>
</evidence>
<proteinExistence type="predicted"/>
<feature type="region of interest" description="Disordered" evidence="1">
    <location>
        <begin position="196"/>
        <end position="219"/>
    </location>
</feature>
<gene>
    <name evidence="2" type="ORF">MCOS_LOCUS10199</name>
</gene>
<sequence>MAEFIQQSDGHEIQGQYITGENENFEQPYSYIHLLADTEPPQEPHHVEYQMTDAASLPYDSQQFWPSGSMPEVLPQQTGSPNPQHSTQHFPAPFYTSPLQIQPNTTAMPSSTFVQHTSNPYPYPFSSYQIESQNLVTQHLERHPSAIYRAHTQPSASVHHFMAAPDNQADMMCSPTPLQSAPLCISVTNANIDAANSAQGQSRQTTLDEPCTSRLQDDDHSVKMSRDTHFQLCSFLPPRTSLSEFMCASAESHQPICVERRAFQRKKKQLPWS</sequence>